<evidence type="ECO:0000313" key="1">
    <source>
        <dbReference type="EMBL" id="AQV92562.1"/>
    </source>
</evidence>
<protein>
    <submittedName>
        <fullName evidence="1">Uncharacterized protein</fullName>
    </submittedName>
</protein>
<proteinExistence type="predicted"/>
<dbReference type="Proteomes" id="UP000189627">
    <property type="component" value="Chromosome 1"/>
</dbReference>
<sequence length="89" mass="10360">MTTGIWGGQLGYQDYKHWRRRWLRWHSRSLLASALVLQRSEWDAYLDEMQKAYLAYGDFAENEIVFIFQRVSSGVRKLASHLNAAPVAA</sequence>
<reference evidence="2" key="1">
    <citation type="submission" date="2017-02" db="EMBL/GenBank/DDBJ databases">
        <title>Complete genome sequence of Cupriavidus necator strain NH9, a 3-chlorobenzoate degrader.</title>
        <authorList>
            <person name="Moriuchi R."/>
            <person name="Dohra H."/>
            <person name="Ogawa N."/>
        </authorList>
    </citation>
    <scope>NUCLEOTIDE SEQUENCE [LARGE SCALE GENOMIC DNA]</scope>
    <source>
        <strain evidence="2">NH9</strain>
    </source>
</reference>
<dbReference type="EMBL" id="CP017757">
    <property type="protein sequence ID" value="AQV92562.1"/>
    <property type="molecule type" value="Genomic_DNA"/>
</dbReference>
<organism evidence="1 2">
    <name type="scientific">Cupriavidus necator</name>
    <name type="common">Alcaligenes eutrophus</name>
    <name type="synonym">Ralstonia eutropha</name>
    <dbReference type="NCBI Taxonomy" id="106590"/>
    <lineage>
        <taxon>Bacteria</taxon>
        <taxon>Pseudomonadati</taxon>
        <taxon>Pseudomonadota</taxon>
        <taxon>Betaproteobacteria</taxon>
        <taxon>Burkholderiales</taxon>
        <taxon>Burkholderiaceae</taxon>
        <taxon>Cupriavidus</taxon>
    </lineage>
</organism>
<accession>A0A1U9UIY7</accession>
<name>A0A1U9UIY7_CUPNE</name>
<dbReference type="AlphaFoldDB" id="A0A1U9UIY7"/>
<evidence type="ECO:0000313" key="2">
    <source>
        <dbReference type="Proteomes" id="UP000189627"/>
    </source>
</evidence>
<dbReference type="KEGG" id="cuh:BJN34_01485"/>
<gene>
    <name evidence="1" type="ORF">BJN34_01485</name>
</gene>